<dbReference type="InterPro" id="IPR029068">
    <property type="entry name" value="Glyas_Bleomycin-R_OHBP_Dase"/>
</dbReference>
<protein>
    <submittedName>
        <fullName evidence="2">Lactoylglutathione lyase-like lyase</fullName>
    </submittedName>
</protein>
<evidence type="ECO:0000313" key="3">
    <source>
        <dbReference type="Proteomes" id="UP000010467"/>
    </source>
</evidence>
<organism evidence="2 3">
    <name type="scientific">Deinococcus peraridilitoris (strain DSM 19664 / LMG 22246 / CIP 109416 / KR-200)</name>
    <dbReference type="NCBI Taxonomy" id="937777"/>
    <lineage>
        <taxon>Bacteria</taxon>
        <taxon>Thermotogati</taxon>
        <taxon>Deinococcota</taxon>
        <taxon>Deinococci</taxon>
        <taxon>Deinococcales</taxon>
        <taxon>Deinococcaceae</taxon>
        <taxon>Deinococcus</taxon>
    </lineage>
</organism>
<sequence length="142" mass="15773">MDHLAWPDMLLGMRVLETCLYVNDLEQAEAFYVGVLGFAVQGKVTGRHLFLYAEGAMLLLFDPAASAMVGRTPAHAGASGGHVCFEVQSAEQDVWQDKLERAGVSVTRYRWDDRGESLYFRDPSGNLLELAPARIWGLSQMH</sequence>
<dbReference type="Proteomes" id="UP000010467">
    <property type="component" value="Chromosome"/>
</dbReference>
<dbReference type="PANTHER" id="PTHR21366">
    <property type="entry name" value="GLYOXALASE FAMILY PROTEIN"/>
    <property type="match status" value="1"/>
</dbReference>
<dbReference type="InterPro" id="IPR050383">
    <property type="entry name" value="GlyoxalaseI/FosfomycinResist"/>
</dbReference>
<dbReference type="InterPro" id="IPR037523">
    <property type="entry name" value="VOC_core"/>
</dbReference>
<dbReference type="GO" id="GO:0016829">
    <property type="term" value="F:lyase activity"/>
    <property type="evidence" value="ECO:0007669"/>
    <property type="project" value="UniProtKB-KW"/>
</dbReference>
<keyword evidence="2" id="KW-0456">Lyase</keyword>
<proteinExistence type="predicted"/>
<dbReference type="HOGENOM" id="CLU_099500_2_0_0"/>
<reference evidence="3" key="1">
    <citation type="submission" date="2012-03" db="EMBL/GenBank/DDBJ databases">
        <title>Complete sequence of chromosome of Deinococcus peraridilitoris DSM 19664.</title>
        <authorList>
            <person name="Lucas S."/>
            <person name="Copeland A."/>
            <person name="Lapidus A."/>
            <person name="Glavina del Rio T."/>
            <person name="Dalin E."/>
            <person name="Tice H."/>
            <person name="Bruce D."/>
            <person name="Goodwin L."/>
            <person name="Pitluck S."/>
            <person name="Peters L."/>
            <person name="Mikhailova N."/>
            <person name="Lu M."/>
            <person name="Kyrpides N."/>
            <person name="Mavromatis K."/>
            <person name="Ivanova N."/>
            <person name="Brettin T."/>
            <person name="Detter J.C."/>
            <person name="Han C."/>
            <person name="Larimer F."/>
            <person name="Land M."/>
            <person name="Hauser L."/>
            <person name="Markowitz V."/>
            <person name="Cheng J.-F."/>
            <person name="Hugenholtz P."/>
            <person name="Woyke T."/>
            <person name="Wu D."/>
            <person name="Pukall R."/>
            <person name="Steenblock K."/>
            <person name="Brambilla E."/>
            <person name="Klenk H.-P."/>
            <person name="Eisen J.A."/>
        </authorList>
    </citation>
    <scope>NUCLEOTIDE SEQUENCE [LARGE SCALE GENOMIC DNA]</scope>
    <source>
        <strain evidence="3">DSM 19664 / LMG 22246 / CIP 109416 / KR-200</strain>
    </source>
</reference>
<evidence type="ECO:0000259" key="1">
    <source>
        <dbReference type="PROSITE" id="PS51819"/>
    </source>
</evidence>
<dbReference type="eggNOG" id="COG0346">
    <property type="taxonomic scope" value="Bacteria"/>
</dbReference>
<feature type="domain" description="VOC" evidence="1">
    <location>
        <begin position="14"/>
        <end position="133"/>
    </location>
</feature>
<dbReference type="KEGG" id="dpd:Deipe_2447"/>
<name>L0A399_DEIPD</name>
<evidence type="ECO:0000313" key="2">
    <source>
        <dbReference type="EMBL" id="AFZ67919.1"/>
    </source>
</evidence>
<dbReference type="InterPro" id="IPR004360">
    <property type="entry name" value="Glyas_Fos-R_dOase_dom"/>
</dbReference>
<dbReference type="AlphaFoldDB" id="L0A399"/>
<dbReference type="PANTHER" id="PTHR21366:SF22">
    <property type="entry name" value="VOC DOMAIN-CONTAINING PROTEIN"/>
    <property type="match status" value="1"/>
</dbReference>
<dbReference type="PROSITE" id="PS51819">
    <property type="entry name" value="VOC"/>
    <property type="match status" value="1"/>
</dbReference>
<dbReference type="SUPFAM" id="SSF54593">
    <property type="entry name" value="Glyoxalase/Bleomycin resistance protein/Dihydroxybiphenyl dioxygenase"/>
    <property type="match status" value="1"/>
</dbReference>
<dbReference type="Pfam" id="PF00903">
    <property type="entry name" value="Glyoxalase"/>
    <property type="match status" value="1"/>
</dbReference>
<dbReference type="Gene3D" id="3.10.180.10">
    <property type="entry name" value="2,3-Dihydroxybiphenyl 1,2-Dioxygenase, domain 1"/>
    <property type="match status" value="1"/>
</dbReference>
<dbReference type="EMBL" id="CP003382">
    <property type="protein sequence ID" value="AFZ67919.1"/>
    <property type="molecule type" value="Genomic_DNA"/>
</dbReference>
<gene>
    <name evidence="2" type="ordered locus">Deipe_2447</name>
</gene>
<dbReference type="STRING" id="937777.Deipe_2447"/>
<dbReference type="PATRIC" id="fig|937777.3.peg.2451"/>
<accession>L0A399</accession>
<keyword evidence="3" id="KW-1185">Reference proteome</keyword>